<dbReference type="Pfam" id="PF20700">
    <property type="entry name" value="Mutator"/>
    <property type="match status" value="1"/>
</dbReference>
<evidence type="ECO:0000259" key="1">
    <source>
        <dbReference type="Pfam" id="PF20700"/>
    </source>
</evidence>
<dbReference type="AlphaFoldDB" id="A0A151XI15"/>
<proteinExistence type="predicted"/>
<evidence type="ECO:0000313" key="3">
    <source>
        <dbReference type="Proteomes" id="UP000075809"/>
    </source>
</evidence>
<feature type="domain" description="Mutator-like transposase" evidence="1">
    <location>
        <begin position="3"/>
        <end position="131"/>
    </location>
</feature>
<organism evidence="2 3">
    <name type="scientific">Mycetomoellerius zeteki</name>
    <dbReference type="NCBI Taxonomy" id="64791"/>
    <lineage>
        <taxon>Eukaryota</taxon>
        <taxon>Metazoa</taxon>
        <taxon>Ecdysozoa</taxon>
        <taxon>Arthropoda</taxon>
        <taxon>Hexapoda</taxon>
        <taxon>Insecta</taxon>
        <taxon>Pterygota</taxon>
        <taxon>Neoptera</taxon>
        <taxon>Endopterygota</taxon>
        <taxon>Hymenoptera</taxon>
        <taxon>Apocrita</taxon>
        <taxon>Aculeata</taxon>
        <taxon>Formicoidea</taxon>
        <taxon>Formicidae</taxon>
        <taxon>Myrmicinae</taxon>
        <taxon>Mycetomoellerius</taxon>
    </lineage>
</organism>
<gene>
    <name evidence="2" type="ORF">ALC60_00915</name>
</gene>
<feature type="non-terminal residue" evidence="2">
    <location>
        <position position="1"/>
    </location>
</feature>
<protein>
    <recommendedName>
        <fullName evidence="1">Mutator-like transposase domain-containing protein</fullName>
    </recommendedName>
</protein>
<evidence type="ECO:0000313" key="2">
    <source>
        <dbReference type="EMBL" id="KYQ60039.1"/>
    </source>
</evidence>
<dbReference type="Proteomes" id="UP000075809">
    <property type="component" value="Unassembled WGS sequence"/>
</dbReference>
<sequence length="314" mass="35454">HDSQCQANHEGSAGKMEVDAVVEMFQRSETLHNVKYINYIGDGDSKTYKGIVDAKPYKNLSVSKTECIGHVQKRIGSRLRNVKKTTEGLGGRGKLTGKLIDELTKASGLLSSFMHKPSMHKDVFKAIKPIYEELSSDDLLSRCLGGYTQNTNESFNSVVWSIAPKAVSSGKTVLDIATDIAIITFNDGLSSLFPVYDALGLTVGRNLCLECLRFLFGIRRKPHQSRRALTFRYRKRGSTQHYIDQKRAGGAKYGRGRAIVWCWDSRVKVTKFLWTILLRFRKVTAFSNFKRVFLETMFSKSASSRTRRVFIRST</sequence>
<keyword evidence="3" id="KW-1185">Reference proteome</keyword>
<dbReference type="InterPro" id="IPR049012">
    <property type="entry name" value="Mutator_transp_dom"/>
</dbReference>
<name>A0A151XI15_9HYME</name>
<reference evidence="2 3" key="1">
    <citation type="submission" date="2015-09" db="EMBL/GenBank/DDBJ databases">
        <title>Trachymyrmex zeteki WGS genome.</title>
        <authorList>
            <person name="Nygaard S."/>
            <person name="Hu H."/>
            <person name="Boomsma J."/>
            <person name="Zhang G."/>
        </authorList>
    </citation>
    <scope>NUCLEOTIDE SEQUENCE [LARGE SCALE GENOMIC DNA]</scope>
    <source>
        <strain evidence="2">Tzet28-1</strain>
        <tissue evidence="2">Whole body</tissue>
    </source>
</reference>
<accession>A0A151XI15</accession>
<dbReference type="EMBL" id="KQ982094">
    <property type="protein sequence ID" value="KYQ60039.1"/>
    <property type="molecule type" value="Genomic_DNA"/>
</dbReference>